<dbReference type="Proteomes" id="UP000541558">
    <property type="component" value="Unassembled WGS sequence"/>
</dbReference>
<dbReference type="SUPFAM" id="SSF48350">
    <property type="entry name" value="GTPase activation domain, GAP"/>
    <property type="match status" value="1"/>
</dbReference>
<feature type="domain" description="Ras-GAP" evidence="4">
    <location>
        <begin position="364"/>
        <end position="566"/>
    </location>
</feature>
<dbReference type="SMART" id="SM00323">
    <property type="entry name" value="RasGAP"/>
    <property type="match status" value="1"/>
</dbReference>
<dbReference type="EMBL" id="JAACJK010000222">
    <property type="protein sequence ID" value="KAF5314066.1"/>
    <property type="molecule type" value="Genomic_DNA"/>
</dbReference>
<dbReference type="InterPro" id="IPR035892">
    <property type="entry name" value="C2_domain_sf"/>
</dbReference>
<feature type="domain" description="C2" evidence="3">
    <location>
        <begin position="176"/>
        <end position="305"/>
    </location>
</feature>
<gene>
    <name evidence="5" type="ORF">D9611_006811</name>
</gene>
<dbReference type="Pfam" id="PF00168">
    <property type="entry name" value="C2"/>
    <property type="match status" value="1"/>
</dbReference>
<evidence type="ECO:0000256" key="1">
    <source>
        <dbReference type="ARBA" id="ARBA00022468"/>
    </source>
</evidence>
<keyword evidence="6" id="KW-1185">Reference proteome</keyword>
<sequence>MPDSWDHYSPSTQNESLREFLVSAELYVSSTAGSALRKPAVIKKKAEKGFTGSSTIDESKLREKSSLGLSKRLAGAGQWRTATCKLLEEGDRCFLNIYVDEAILYQTIYLHLLNQTDIRHADSSLFFRKDCVGLYCIAGQRWTSSHVAEPIYLQFANSDVCSTWLALLRSYAIPEIYGRWFFPLDGGSYRMWRQIDLNVDHGRNVGISRTDTDNAELPQDGEADADVSCEIHLNDIICGRTTTKKRGATATVEWHESFTFPELPPFDTLDLVVWREKKVSSPKVLGYIRIPLSNFRRGELTEGWFPIMQTHTGPAREIQVGELRLKIRVDEEIVLPYSAYRGLLRTIQSRNFLDWLTELETKLKLKSISTAVMSLAVANDTLIKQIQDYATREVLESSGSHQTLFRGNTVLTKIMESAMSWYGKAFLDASIGHVLRRLCTEKIAIEVDPMRSRKGTKELERNVDLLIYWCQEFWNQIYSVRNECPNELRRLFQTIRTLVEQKTKGDNISAEHRDLPKQSVSAFCFLRFIVPAILHPHLFGLYPGSPPETVQRSLTLIAKVIQSLANLNASSQKESFMSGVKDFITSSLPAMTDYIAAVSAPLNDPYPSNPVMAAARHNRLHIIHSLRERSVNLTVLDREAIPVLPHLLDIPRQLAVITSAVIRSSRDPSLQQHIAALKGTPVEDLCNKCFEVEEQALIRVTQLASKLSLDRRRPSLPVIDPQGPGPSASLASLDRIPETPKPRMKRKTVRPSTAPSSGSPSRRFEVDDSKMPSSPRVFTRSKGSDEPRSPPPPSADPTLKVPRRPLHIKAPSTDSVPTFKSATSPTKERPMNSFNDLPDDTGKRKKGGILRGILRL</sequence>
<comment type="caution">
    <text evidence="5">The sequence shown here is derived from an EMBL/GenBank/DDBJ whole genome shotgun (WGS) entry which is preliminary data.</text>
</comment>
<dbReference type="PANTHER" id="PTHR10194">
    <property type="entry name" value="RAS GTPASE-ACTIVATING PROTEINS"/>
    <property type="match status" value="1"/>
</dbReference>
<evidence type="ECO:0000259" key="3">
    <source>
        <dbReference type="PROSITE" id="PS50004"/>
    </source>
</evidence>
<evidence type="ECO:0000313" key="6">
    <source>
        <dbReference type="Proteomes" id="UP000541558"/>
    </source>
</evidence>
<dbReference type="InterPro" id="IPR001936">
    <property type="entry name" value="RasGAP_dom"/>
</dbReference>
<keyword evidence="1" id="KW-0343">GTPase activation</keyword>
<dbReference type="InterPro" id="IPR008936">
    <property type="entry name" value="Rho_GTPase_activation_prot"/>
</dbReference>
<feature type="compositionally biased region" description="Polar residues" evidence="2">
    <location>
        <begin position="750"/>
        <end position="760"/>
    </location>
</feature>
<protein>
    <recommendedName>
        <fullName evidence="7">Rho GTPase activation protein</fullName>
    </recommendedName>
</protein>
<evidence type="ECO:0000313" key="5">
    <source>
        <dbReference type="EMBL" id="KAF5314066.1"/>
    </source>
</evidence>
<feature type="region of interest" description="Disordered" evidence="2">
    <location>
        <begin position="714"/>
        <end position="856"/>
    </location>
</feature>
<evidence type="ECO:0008006" key="7">
    <source>
        <dbReference type="Google" id="ProtNLM"/>
    </source>
</evidence>
<proteinExistence type="predicted"/>
<dbReference type="SMART" id="SM00239">
    <property type="entry name" value="C2"/>
    <property type="match status" value="1"/>
</dbReference>
<name>A0A8H5EVQ8_9AGAR</name>
<dbReference type="PANTHER" id="PTHR10194:SF60">
    <property type="entry name" value="RAS GTPASE-ACTIVATING PROTEIN RASKOL"/>
    <property type="match status" value="1"/>
</dbReference>
<dbReference type="AlphaFoldDB" id="A0A8H5EVQ8"/>
<dbReference type="CDD" id="cd05137">
    <property type="entry name" value="RasGAP_CLA2_BUD2"/>
    <property type="match status" value="1"/>
</dbReference>
<dbReference type="PROSITE" id="PS50018">
    <property type="entry name" value="RAS_GTPASE_ACTIV_2"/>
    <property type="match status" value="1"/>
</dbReference>
<dbReference type="InterPro" id="IPR000008">
    <property type="entry name" value="C2_dom"/>
</dbReference>
<organism evidence="5 6">
    <name type="scientific">Ephemerocybe angulata</name>
    <dbReference type="NCBI Taxonomy" id="980116"/>
    <lineage>
        <taxon>Eukaryota</taxon>
        <taxon>Fungi</taxon>
        <taxon>Dikarya</taxon>
        <taxon>Basidiomycota</taxon>
        <taxon>Agaricomycotina</taxon>
        <taxon>Agaricomycetes</taxon>
        <taxon>Agaricomycetidae</taxon>
        <taxon>Agaricales</taxon>
        <taxon>Agaricineae</taxon>
        <taxon>Psathyrellaceae</taxon>
        <taxon>Ephemerocybe</taxon>
    </lineage>
</organism>
<dbReference type="PROSITE" id="PS50004">
    <property type="entry name" value="C2"/>
    <property type="match status" value="1"/>
</dbReference>
<dbReference type="Gene3D" id="1.10.506.10">
    <property type="entry name" value="GTPase Activation - p120gap, domain 1"/>
    <property type="match status" value="1"/>
</dbReference>
<feature type="compositionally biased region" description="Polar residues" evidence="2">
    <location>
        <begin position="812"/>
        <end position="825"/>
    </location>
</feature>
<accession>A0A8H5EVQ8</accession>
<dbReference type="GO" id="GO:0005096">
    <property type="term" value="F:GTPase activator activity"/>
    <property type="evidence" value="ECO:0007669"/>
    <property type="project" value="UniProtKB-KW"/>
</dbReference>
<dbReference type="OrthoDB" id="775356at2759"/>
<dbReference type="SUPFAM" id="SSF49562">
    <property type="entry name" value="C2 domain (Calcium/lipid-binding domain, CaLB)"/>
    <property type="match status" value="1"/>
</dbReference>
<dbReference type="Gene3D" id="2.60.40.150">
    <property type="entry name" value="C2 domain"/>
    <property type="match status" value="1"/>
</dbReference>
<dbReference type="InterPro" id="IPR039360">
    <property type="entry name" value="Ras_GTPase"/>
</dbReference>
<evidence type="ECO:0000256" key="2">
    <source>
        <dbReference type="SAM" id="MobiDB-lite"/>
    </source>
</evidence>
<reference evidence="5 6" key="1">
    <citation type="journal article" date="2020" name="ISME J.">
        <title>Uncovering the hidden diversity of litter-decomposition mechanisms in mushroom-forming fungi.</title>
        <authorList>
            <person name="Floudas D."/>
            <person name="Bentzer J."/>
            <person name="Ahren D."/>
            <person name="Johansson T."/>
            <person name="Persson P."/>
            <person name="Tunlid A."/>
        </authorList>
    </citation>
    <scope>NUCLEOTIDE SEQUENCE [LARGE SCALE GENOMIC DNA]</scope>
    <source>
        <strain evidence="5 6">CBS 175.51</strain>
    </source>
</reference>
<evidence type="ECO:0000259" key="4">
    <source>
        <dbReference type="PROSITE" id="PS50018"/>
    </source>
</evidence>
<dbReference type="Pfam" id="PF00616">
    <property type="entry name" value="RasGAP"/>
    <property type="match status" value="1"/>
</dbReference>